<dbReference type="Pfam" id="PF01873">
    <property type="entry name" value="eIF-5_eIF-2B"/>
    <property type="match status" value="1"/>
</dbReference>
<proteinExistence type="inferred from homology"/>
<evidence type="ECO:0000256" key="6">
    <source>
        <dbReference type="ARBA" id="ARBA00073542"/>
    </source>
</evidence>
<comment type="subunit">
    <text evidence="5">Eukaryotic translation initiation factor 2 eIF2 is a heterotrimeric complex composed of an alpha, a beta and a gamma subunit.</text>
</comment>
<evidence type="ECO:0000313" key="9">
    <source>
        <dbReference type="Proteomes" id="UP001443914"/>
    </source>
</evidence>
<evidence type="ECO:0000256" key="3">
    <source>
        <dbReference type="ARBA" id="ARBA00022917"/>
    </source>
</evidence>
<dbReference type="PANTHER" id="PTHR23001:SF3">
    <property type="entry name" value="EUKARYOTIC TRANSLATION INITIATION FACTOR 2 SUBUNIT 2"/>
    <property type="match status" value="1"/>
</dbReference>
<protein>
    <recommendedName>
        <fullName evidence="6">Eukaryotic translation initiation factor 2 subunit beta</fullName>
    </recommendedName>
</protein>
<dbReference type="GO" id="GO:0005850">
    <property type="term" value="C:eukaryotic translation initiation factor 2 complex"/>
    <property type="evidence" value="ECO:0007669"/>
    <property type="project" value="TreeGrafter"/>
</dbReference>
<name>A0AAW1KWM0_SAPOF</name>
<evidence type="ECO:0000256" key="5">
    <source>
        <dbReference type="ARBA" id="ARBA00063900"/>
    </source>
</evidence>
<dbReference type="InterPro" id="IPR016189">
    <property type="entry name" value="Transl_init_fac_IF2/IF5_N"/>
</dbReference>
<dbReference type="GO" id="GO:0003729">
    <property type="term" value="F:mRNA binding"/>
    <property type="evidence" value="ECO:0007669"/>
    <property type="project" value="TreeGrafter"/>
</dbReference>
<dbReference type="InterPro" id="IPR045196">
    <property type="entry name" value="IF2/IF5"/>
</dbReference>
<dbReference type="FunFam" id="3.30.30.170:FF:000001">
    <property type="entry name" value="Eukaryotic translation initiation factor 2 subunit"/>
    <property type="match status" value="1"/>
</dbReference>
<keyword evidence="9" id="KW-1185">Reference proteome</keyword>
<evidence type="ECO:0000313" key="8">
    <source>
        <dbReference type="EMBL" id="KAK9723749.1"/>
    </source>
</evidence>
<sequence length="232" mass="26692">MDESICHDSINDFPEIAPFDPTKKKKQKNKVVFRHHTDDALRSSVDRVDHGVEDDEEVGVIQQSNYPLEGNEHDYPYRELLRRLLSSMHKDSPEPAGDRQRTVIRPPQVLSDAIAQTVFVNFMDLCKTMHRPLEHVKAYMLKEMNTVGSLDGEDRLVVKGRFAPSNFDDLLQRYIDEYVLCNCCRSPDTILAKESRFPLLQCEMCGEERSVPPVSAGYSTHVGRRKRQTFPQ</sequence>
<dbReference type="EMBL" id="JBDFQZ010000005">
    <property type="protein sequence ID" value="KAK9723749.1"/>
    <property type="molecule type" value="Genomic_DNA"/>
</dbReference>
<organism evidence="8 9">
    <name type="scientific">Saponaria officinalis</name>
    <name type="common">Common soapwort</name>
    <name type="synonym">Lychnis saponaria</name>
    <dbReference type="NCBI Taxonomy" id="3572"/>
    <lineage>
        <taxon>Eukaryota</taxon>
        <taxon>Viridiplantae</taxon>
        <taxon>Streptophyta</taxon>
        <taxon>Embryophyta</taxon>
        <taxon>Tracheophyta</taxon>
        <taxon>Spermatophyta</taxon>
        <taxon>Magnoliopsida</taxon>
        <taxon>eudicotyledons</taxon>
        <taxon>Gunneridae</taxon>
        <taxon>Pentapetalae</taxon>
        <taxon>Caryophyllales</taxon>
        <taxon>Caryophyllaceae</taxon>
        <taxon>Caryophylleae</taxon>
        <taxon>Saponaria</taxon>
    </lineage>
</organism>
<dbReference type="AlphaFoldDB" id="A0AAW1KWM0"/>
<comment type="function">
    <text evidence="4">Component of the eIF2 complex that functions in the early steps of protein synthesis by forming a ternary complex with GTP and initiator tRNA. This complex binds to a 40S ribosomal subunit, followed by mRNA binding to form a 43S pre-initiation complex (43S PIC). Junction of the 60S ribosomal subunit to form the 80S initiation complex is preceded by hydrolysis of the GTP bound to eIF2 and release of an eIF2-GDP binary complex. In order for eIF2 to recycle and catalyze another round of initiation, the GDP bound to eIF2 must exchange with GTP by way of a reaction catalyzed by eIF2B.</text>
</comment>
<dbReference type="GO" id="GO:0001731">
    <property type="term" value="P:formation of translation preinitiation complex"/>
    <property type="evidence" value="ECO:0007669"/>
    <property type="project" value="TreeGrafter"/>
</dbReference>
<dbReference type="SUPFAM" id="SSF100966">
    <property type="entry name" value="Translation initiation factor 2 beta, aIF2beta, N-terminal domain"/>
    <property type="match status" value="1"/>
</dbReference>
<gene>
    <name evidence="8" type="ORF">RND81_05G022800</name>
</gene>
<keyword evidence="2" id="KW-0396">Initiation factor</keyword>
<dbReference type="Proteomes" id="UP001443914">
    <property type="component" value="Unassembled WGS sequence"/>
</dbReference>
<feature type="domain" description="Translation initiation factor IF2/IF5" evidence="7">
    <location>
        <begin position="99"/>
        <end position="208"/>
    </location>
</feature>
<evidence type="ECO:0000256" key="1">
    <source>
        <dbReference type="ARBA" id="ARBA00010397"/>
    </source>
</evidence>
<dbReference type="InterPro" id="IPR002735">
    <property type="entry name" value="Transl_init_fac_IF2/IF5_dom"/>
</dbReference>
<evidence type="ECO:0000256" key="4">
    <source>
        <dbReference type="ARBA" id="ARBA00054872"/>
    </source>
</evidence>
<accession>A0AAW1KWM0</accession>
<dbReference type="Gene3D" id="3.30.30.170">
    <property type="match status" value="1"/>
</dbReference>
<keyword evidence="3" id="KW-0648">Protein biosynthesis</keyword>
<dbReference type="PANTHER" id="PTHR23001">
    <property type="entry name" value="EUKARYOTIC TRANSLATION INITIATION FACTOR"/>
    <property type="match status" value="1"/>
</dbReference>
<dbReference type="InterPro" id="IPR016190">
    <property type="entry name" value="Transl_init_fac_IF2/IF5_Zn-bd"/>
</dbReference>
<comment type="caution">
    <text evidence="8">The sequence shown here is derived from an EMBL/GenBank/DDBJ whole genome shotgun (WGS) entry which is preliminary data.</text>
</comment>
<dbReference type="SMART" id="SM00653">
    <property type="entry name" value="eIF2B_5"/>
    <property type="match status" value="1"/>
</dbReference>
<dbReference type="GO" id="GO:0003743">
    <property type="term" value="F:translation initiation factor activity"/>
    <property type="evidence" value="ECO:0007669"/>
    <property type="project" value="UniProtKB-KW"/>
</dbReference>
<comment type="similarity">
    <text evidence="1">Belongs to the eIF-2-beta/eIF-5 family.</text>
</comment>
<dbReference type="GO" id="GO:0031369">
    <property type="term" value="F:translation initiation factor binding"/>
    <property type="evidence" value="ECO:0007669"/>
    <property type="project" value="TreeGrafter"/>
</dbReference>
<dbReference type="SUPFAM" id="SSF75689">
    <property type="entry name" value="Zinc-binding domain of translation initiation factor 2 beta"/>
    <property type="match status" value="1"/>
</dbReference>
<reference evidence="8" key="1">
    <citation type="submission" date="2024-03" db="EMBL/GenBank/DDBJ databases">
        <title>WGS assembly of Saponaria officinalis var. Norfolk2.</title>
        <authorList>
            <person name="Jenkins J."/>
            <person name="Shu S."/>
            <person name="Grimwood J."/>
            <person name="Barry K."/>
            <person name="Goodstein D."/>
            <person name="Schmutz J."/>
            <person name="Leebens-Mack J."/>
            <person name="Osbourn A."/>
        </authorList>
    </citation>
    <scope>NUCLEOTIDE SEQUENCE [LARGE SCALE GENOMIC DNA]</scope>
    <source>
        <strain evidence="8">JIC</strain>
    </source>
</reference>
<evidence type="ECO:0000256" key="2">
    <source>
        <dbReference type="ARBA" id="ARBA00022540"/>
    </source>
</evidence>
<evidence type="ECO:0000259" key="7">
    <source>
        <dbReference type="SMART" id="SM00653"/>
    </source>
</evidence>